<evidence type="ECO:0000313" key="3">
    <source>
        <dbReference type="EMBL" id="RUL86131.1"/>
    </source>
</evidence>
<feature type="region of interest" description="Disordered" evidence="1">
    <location>
        <begin position="251"/>
        <end position="290"/>
    </location>
</feature>
<evidence type="ECO:0008006" key="5">
    <source>
        <dbReference type="Google" id="ProtNLM"/>
    </source>
</evidence>
<name>A0A432MH72_9BACT</name>
<feature type="signal peptide" evidence="2">
    <location>
        <begin position="1"/>
        <end position="29"/>
    </location>
</feature>
<dbReference type="Proteomes" id="UP000280296">
    <property type="component" value="Unassembled WGS sequence"/>
</dbReference>
<organism evidence="3 4">
    <name type="scientific">Tautonia sociabilis</name>
    <dbReference type="NCBI Taxonomy" id="2080755"/>
    <lineage>
        <taxon>Bacteria</taxon>
        <taxon>Pseudomonadati</taxon>
        <taxon>Planctomycetota</taxon>
        <taxon>Planctomycetia</taxon>
        <taxon>Isosphaerales</taxon>
        <taxon>Isosphaeraceae</taxon>
        <taxon>Tautonia</taxon>
    </lineage>
</organism>
<sequence>MGIRPRTRTFGRRALAALALALTPMLAGASARSDNFVVEAPSAEAARQVARYAEHYRTVIARQWLGQELPDWPTPCSIRVTLTGGEAGGVTSFGFAGGTVADQEIRLEGRLDRILASALPHEITHTIFASYFGGPLPRWADEGASLLSEDRRERLRHERFAADLLARTGGWPLPELFSIEEYPRDLMGFYGQGYSVSRFLVEHGGRQRFLAFLKDGMERGWDEATRTHYRFANARELDRAWRSWHSVASHSLDPAPSPGDAIAARTDTGASSDRGSVVFRGQSPADRASR</sequence>
<keyword evidence="4" id="KW-1185">Reference proteome</keyword>
<proteinExistence type="predicted"/>
<reference evidence="3 4" key="2">
    <citation type="submission" date="2019-01" db="EMBL/GenBank/DDBJ databases">
        <title>Tautonia sociabilis, a novel thermotolerant planctomycete of Isosphaeraceae family, isolated from a 4000 m deep subterranean habitat.</title>
        <authorList>
            <person name="Kovaleva O.L."/>
            <person name="Elcheninov A.G."/>
            <person name="Van Heerden E."/>
            <person name="Toshchakov S.V."/>
            <person name="Novikov A."/>
            <person name="Bonch-Osmolovskaya E.A."/>
            <person name="Kublanov I.V."/>
        </authorList>
    </citation>
    <scope>NUCLEOTIDE SEQUENCE [LARGE SCALE GENOMIC DNA]</scope>
    <source>
        <strain evidence="3 4">GM2012</strain>
    </source>
</reference>
<evidence type="ECO:0000256" key="1">
    <source>
        <dbReference type="SAM" id="MobiDB-lite"/>
    </source>
</evidence>
<dbReference type="OrthoDB" id="260154at2"/>
<evidence type="ECO:0000256" key="2">
    <source>
        <dbReference type="SAM" id="SignalP"/>
    </source>
</evidence>
<protein>
    <recommendedName>
        <fullName evidence="5">Peptidase MA-like domain-containing protein</fullName>
    </recommendedName>
</protein>
<dbReference type="RefSeq" id="WP_126726678.1">
    <property type="nucleotide sequence ID" value="NZ_RYZH01000034.1"/>
</dbReference>
<feature type="chain" id="PRO_5019316629" description="Peptidase MA-like domain-containing protein" evidence="2">
    <location>
        <begin position="30"/>
        <end position="290"/>
    </location>
</feature>
<evidence type="ECO:0000313" key="4">
    <source>
        <dbReference type="Proteomes" id="UP000280296"/>
    </source>
</evidence>
<dbReference type="AlphaFoldDB" id="A0A432MH72"/>
<reference evidence="3 4" key="1">
    <citation type="submission" date="2018-12" db="EMBL/GenBank/DDBJ databases">
        <authorList>
            <person name="Toschakov S.V."/>
        </authorList>
    </citation>
    <scope>NUCLEOTIDE SEQUENCE [LARGE SCALE GENOMIC DNA]</scope>
    <source>
        <strain evidence="3 4">GM2012</strain>
    </source>
</reference>
<keyword evidence="2" id="KW-0732">Signal</keyword>
<accession>A0A432MH72</accession>
<comment type="caution">
    <text evidence="3">The sequence shown here is derived from an EMBL/GenBank/DDBJ whole genome shotgun (WGS) entry which is preliminary data.</text>
</comment>
<gene>
    <name evidence="3" type="ORF">TsocGM_17105</name>
</gene>
<dbReference type="EMBL" id="RYZH01000034">
    <property type="protein sequence ID" value="RUL86131.1"/>
    <property type="molecule type" value="Genomic_DNA"/>
</dbReference>